<organism evidence="1 2">
    <name type="scientific">Pseudonocardia autotrophica</name>
    <name type="common">Amycolata autotrophica</name>
    <name type="synonym">Nocardia autotrophica</name>
    <dbReference type="NCBI Taxonomy" id="2074"/>
    <lineage>
        <taxon>Bacteria</taxon>
        <taxon>Bacillati</taxon>
        <taxon>Actinomycetota</taxon>
        <taxon>Actinomycetes</taxon>
        <taxon>Pseudonocardiales</taxon>
        <taxon>Pseudonocardiaceae</taxon>
        <taxon>Pseudonocardia</taxon>
    </lineage>
</organism>
<comment type="caution">
    <text evidence="1">The sequence shown here is derived from an EMBL/GenBank/DDBJ whole genome shotgun (WGS) entry which is preliminary data.</text>
</comment>
<reference evidence="1 2" key="1">
    <citation type="submission" date="2016-09" db="EMBL/GenBank/DDBJ databases">
        <title>Pseudonocardia autotrophica DSM535, a candidate organism with high potential of specific P450 cytochromes.</title>
        <authorList>
            <person name="Grumaz C."/>
            <person name="Vainshtein Y."/>
            <person name="Kirstahler P."/>
            <person name="Sohn K."/>
        </authorList>
    </citation>
    <scope>NUCLEOTIDE SEQUENCE [LARGE SCALE GENOMIC DNA]</scope>
    <source>
        <strain evidence="1 2">DSM 535</strain>
    </source>
</reference>
<protein>
    <recommendedName>
        <fullName evidence="3">SnoaL-like domain-containing protein</fullName>
    </recommendedName>
</protein>
<name>A0A1Y2MWU3_PSEAH</name>
<gene>
    <name evidence="1" type="ORF">BG845_03263</name>
</gene>
<dbReference type="EMBL" id="MIGB01000016">
    <property type="protein sequence ID" value="OSY39666.1"/>
    <property type="molecule type" value="Genomic_DNA"/>
</dbReference>
<evidence type="ECO:0008006" key="3">
    <source>
        <dbReference type="Google" id="ProtNLM"/>
    </source>
</evidence>
<evidence type="ECO:0000313" key="1">
    <source>
        <dbReference type="EMBL" id="OSY39666.1"/>
    </source>
</evidence>
<dbReference type="STRING" id="2074.BG845_03263"/>
<dbReference type="RefSeq" id="WP_085913484.1">
    <property type="nucleotide sequence ID" value="NZ_AP018920.1"/>
</dbReference>
<keyword evidence="2" id="KW-1185">Reference proteome</keyword>
<proteinExistence type="predicted"/>
<evidence type="ECO:0000313" key="2">
    <source>
        <dbReference type="Proteomes" id="UP000194360"/>
    </source>
</evidence>
<sequence length="199" mass="22270">MSRYEREFVTMFAGLEKQLADVENPLHRKILKNYRLHGLLEVSGRYPELLAPDMTVEHPQYRLHEGGRSIVLDGMAEVTGFYESLAAANALVMWVADQDIAVNDHGFSGEVVFNAFVPAPMLGESAFGNVRAGDDPAEMYLLRRTLAFVWPYDERGRLIGEHVYEDAASREITRPAPADVITAERAAELLAPEIDRVLP</sequence>
<accession>A0A1Y2MWU3</accession>
<dbReference type="OrthoDB" id="2375018at2"/>
<dbReference type="Proteomes" id="UP000194360">
    <property type="component" value="Unassembled WGS sequence"/>
</dbReference>
<dbReference type="AlphaFoldDB" id="A0A1Y2MWU3"/>